<dbReference type="EMBL" id="JBHSTI010000008">
    <property type="protein sequence ID" value="MFC6237927.1"/>
    <property type="molecule type" value="Genomic_DNA"/>
</dbReference>
<reference evidence="2" key="1">
    <citation type="journal article" date="2019" name="Int. J. Syst. Evol. Microbiol.">
        <title>The Global Catalogue of Microorganisms (GCM) 10K type strain sequencing project: providing services to taxonomists for standard genome sequencing and annotation.</title>
        <authorList>
            <consortium name="The Broad Institute Genomics Platform"/>
            <consortium name="The Broad Institute Genome Sequencing Center for Infectious Disease"/>
            <person name="Wu L."/>
            <person name="Ma J."/>
        </authorList>
    </citation>
    <scope>NUCLEOTIDE SEQUENCE [LARGE SCALE GENOMIC DNA]</scope>
    <source>
        <strain evidence="2">CGMCC 4.7317</strain>
    </source>
</reference>
<gene>
    <name evidence="1" type="ORF">ACFQGU_08560</name>
</gene>
<dbReference type="Pfam" id="PF03692">
    <property type="entry name" value="CxxCxxCC"/>
    <property type="match status" value="1"/>
</dbReference>
<protein>
    <submittedName>
        <fullName evidence="1">YkgJ family cysteine cluster protein</fullName>
    </submittedName>
</protein>
<dbReference type="InterPro" id="IPR005358">
    <property type="entry name" value="Puta_zinc/iron-chelating_dom"/>
</dbReference>
<evidence type="ECO:0000313" key="2">
    <source>
        <dbReference type="Proteomes" id="UP001596138"/>
    </source>
</evidence>
<keyword evidence="2" id="KW-1185">Reference proteome</keyword>
<sequence>MTDGAVAAGSFTVWLGTIGPALRGEGESDVPCGTCTGCCTSSQFVLVTPSDTAARSVIPAELLFPAPFLPGSHLLPYDERGRCPMLGERGCTIYAERPMTCRTYDCRVFPAAGVPADKPAVAERAGRWEFDHPSAADVAAHDAVRAAGRWLAAHAGLLPEDVRPPHPTALAVLAVQVHEVFLAAAPPADADVVAAAVAARASRT</sequence>
<name>A0ABW1T0Z7_9ACTN</name>
<evidence type="ECO:0000313" key="1">
    <source>
        <dbReference type="EMBL" id="MFC6237927.1"/>
    </source>
</evidence>
<dbReference type="Proteomes" id="UP001596138">
    <property type="component" value="Unassembled WGS sequence"/>
</dbReference>
<organism evidence="1 2">
    <name type="scientific">Longivirga aurantiaca</name>
    <dbReference type="NCBI Taxonomy" id="1837743"/>
    <lineage>
        <taxon>Bacteria</taxon>
        <taxon>Bacillati</taxon>
        <taxon>Actinomycetota</taxon>
        <taxon>Actinomycetes</taxon>
        <taxon>Sporichthyales</taxon>
        <taxon>Sporichthyaceae</taxon>
        <taxon>Longivirga</taxon>
    </lineage>
</organism>
<proteinExistence type="predicted"/>
<dbReference type="RefSeq" id="WP_386765670.1">
    <property type="nucleotide sequence ID" value="NZ_JBHSTI010000008.1"/>
</dbReference>
<comment type="caution">
    <text evidence="1">The sequence shown here is derived from an EMBL/GenBank/DDBJ whole genome shotgun (WGS) entry which is preliminary data.</text>
</comment>
<accession>A0ABW1T0Z7</accession>